<gene>
    <name evidence="1" type="ORF">NUW54_g6585</name>
</gene>
<comment type="caution">
    <text evidence="1">The sequence shown here is derived from an EMBL/GenBank/DDBJ whole genome shotgun (WGS) entry which is preliminary data.</text>
</comment>
<dbReference type="EMBL" id="JANSHE010001775">
    <property type="protein sequence ID" value="KAJ3001195.1"/>
    <property type="molecule type" value="Genomic_DNA"/>
</dbReference>
<reference evidence="1" key="1">
    <citation type="submission" date="2022-08" db="EMBL/GenBank/DDBJ databases">
        <title>Genome Sequence of Pycnoporus sanguineus.</title>
        <authorList>
            <person name="Buettner E."/>
        </authorList>
    </citation>
    <scope>NUCLEOTIDE SEQUENCE</scope>
    <source>
        <strain evidence="1">CG-C14</strain>
    </source>
</reference>
<evidence type="ECO:0000313" key="2">
    <source>
        <dbReference type="Proteomes" id="UP001144978"/>
    </source>
</evidence>
<name>A0ACC1PV61_9APHY</name>
<proteinExistence type="predicted"/>
<organism evidence="1 2">
    <name type="scientific">Trametes sanguinea</name>
    <dbReference type="NCBI Taxonomy" id="158606"/>
    <lineage>
        <taxon>Eukaryota</taxon>
        <taxon>Fungi</taxon>
        <taxon>Dikarya</taxon>
        <taxon>Basidiomycota</taxon>
        <taxon>Agaricomycotina</taxon>
        <taxon>Agaricomycetes</taxon>
        <taxon>Polyporales</taxon>
        <taxon>Polyporaceae</taxon>
        <taxon>Trametes</taxon>
    </lineage>
</organism>
<evidence type="ECO:0000313" key="1">
    <source>
        <dbReference type="EMBL" id="KAJ3001195.1"/>
    </source>
</evidence>
<keyword evidence="2" id="KW-1185">Reference proteome</keyword>
<protein>
    <submittedName>
        <fullName evidence="1">Uncharacterized protein</fullName>
    </submittedName>
</protein>
<accession>A0ACC1PV61</accession>
<sequence>MTLTSAYTLVKARGVSTVITPAAVFAFLFEVLLVVLVILTIVAIFRKYRRPRGSAGQPLVFDVEAQVGTRDLEVRQASNLRNHRASSFSSSRRCAPCPGITDDSAASLLKDHPSPIYLHCPLYAQPNSPPAKEPLVDYTSFKARSIQELISEALTYHTPSTPGATRPHTAGHVEATQTRSPARHVKTAQELDYDVAPSAPPSLVSEPDSPPPTTPPVGMHWDVRIASDMHHHSLRHLASTWPALRDDSEVATDVPRNGLGLSQTGDLALRPRGARATAEIEDVPKTVAEILAASVLDPSPIHEFCLKGPAIRLLGHHMDEDPSGVALADWEASCLIGGSLVGAFAYGSGSSLGSGDSDPVGEENPECFIELQRVKTVYQADILYADKSIRPSSATFFGGLDSFGLPLSSSEFGSWARMGHSESSNSASTSSSCPCSMSICTE</sequence>
<dbReference type="Proteomes" id="UP001144978">
    <property type="component" value="Unassembled WGS sequence"/>
</dbReference>